<accession>A0A384K076</accession>
<dbReference type="Proteomes" id="UP000001798">
    <property type="component" value="Chromosome 13"/>
</dbReference>
<reference evidence="4 5" key="1">
    <citation type="journal article" date="2011" name="PLoS Genet.">
        <title>Genomic analysis of the necrotrophic fungal pathogens Sclerotinia sclerotiorum and Botrytis cinerea.</title>
        <authorList>
            <person name="Amselem J."/>
            <person name="Cuomo C.A."/>
            <person name="van Kan J.A."/>
            <person name="Viaud M."/>
            <person name="Benito E.P."/>
            <person name="Couloux A."/>
            <person name="Coutinho P.M."/>
            <person name="de Vries R.P."/>
            <person name="Dyer P.S."/>
            <person name="Fillinger S."/>
            <person name="Fournier E."/>
            <person name="Gout L."/>
            <person name="Hahn M."/>
            <person name="Kohn L."/>
            <person name="Lapalu N."/>
            <person name="Plummer K.M."/>
            <person name="Pradier J.M."/>
            <person name="Quevillon E."/>
            <person name="Sharon A."/>
            <person name="Simon A."/>
            <person name="ten Have A."/>
            <person name="Tudzynski B."/>
            <person name="Tudzynski P."/>
            <person name="Wincker P."/>
            <person name="Andrew M."/>
            <person name="Anthouard V."/>
            <person name="Beever R.E."/>
            <person name="Beffa R."/>
            <person name="Benoit I."/>
            <person name="Bouzid O."/>
            <person name="Brault B."/>
            <person name="Chen Z."/>
            <person name="Choquer M."/>
            <person name="Collemare J."/>
            <person name="Cotton P."/>
            <person name="Danchin E.G."/>
            <person name="Da Silva C."/>
            <person name="Gautier A."/>
            <person name="Giraud C."/>
            <person name="Giraud T."/>
            <person name="Gonzalez C."/>
            <person name="Grossetete S."/>
            <person name="Guldener U."/>
            <person name="Henrissat B."/>
            <person name="Howlett B.J."/>
            <person name="Kodira C."/>
            <person name="Kretschmer M."/>
            <person name="Lappartient A."/>
            <person name="Leroch M."/>
            <person name="Levis C."/>
            <person name="Mauceli E."/>
            <person name="Neuveglise C."/>
            <person name="Oeser B."/>
            <person name="Pearson M."/>
            <person name="Poulain J."/>
            <person name="Poussereau N."/>
            <person name="Quesneville H."/>
            <person name="Rascle C."/>
            <person name="Schumacher J."/>
            <person name="Segurens B."/>
            <person name="Sexton A."/>
            <person name="Silva E."/>
            <person name="Sirven C."/>
            <person name="Soanes D.M."/>
            <person name="Talbot N.J."/>
            <person name="Templeton M."/>
            <person name="Yandava C."/>
            <person name="Yarden O."/>
            <person name="Zeng Q."/>
            <person name="Rollins J.A."/>
            <person name="Lebrun M.H."/>
            <person name="Dickman M."/>
        </authorList>
    </citation>
    <scope>NUCLEOTIDE SEQUENCE [LARGE SCALE GENOMIC DNA]</scope>
    <source>
        <strain evidence="4 5">B05.10</strain>
    </source>
</reference>
<feature type="compositionally biased region" description="Polar residues" evidence="2">
    <location>
        <begin position="210"/>
        <end position="225"/>
    </location>
</feature>
<evidence type="ECO:0000259" key="3">
    <source>
        <dbReference type="PROSITE" id="PS50103"/>
    </source>
</evidence>
<organism evidence="4 5">
    <name type="scientific">Botryotinia fuckeliana (strain B05.10)</name>
    <name type="common">Noble rot fungus</name>
    <name type="synonym">Botrytis cinerea</name>
    <dbReference type="NCBI Taxonomy" id="332648"/>
    <lineage>
        <taxon>Eukaryota</taxon>
        <taxon>Fungi</taxon>
        <taxon>Dikarya</taxon>
        <taxon>Ascomycota</taxon>
        <taxon>Pezizomycotina</taxon>
        <taxon>Leotiomycetes</taxon>
        <taxon>Helotiales</taxon>
        <taxon>Sclerotiniaceae</taxon>
        <taxon>Botrytis</taxon>
    </lineage>
</organism>
<keyword evidence="1" id="KW-0863">Zinc-finger</keyword>
<dbReference type="VEuPathDB" id="FungiDB:Bcin13g00940"/>
<sequence>MGICVYYPIGRCVAGDQCHDKHTGPYQPYPCKHFVFYGECKWGLDCRFGHPARIHAENPEPTRPACKNFLSRRGCQYGWKCHSHHPVATEKGASSATLALPTSQFTMATPGILKAARTANAKSAKAKPADTTVAPLRNFRSARLFLQKSRVATITPTVSSIKDAVNVDSSYEVPAGKIPAPFMGPSSLEITLPPTECIFFSNDTSDTGAISTGSSYDQLDGTVTTPSKSSGSPPGSPSFQVLTPASTNIGNADDIGYMSSTDTIPMSDDSELVRSATRSPSPVDDSHDTSISTVSDESSTLAKLIQLDSESTLADNANVATLSEALENELITPLSNAPAFASNQPASGVQLVDQGHQGHLLDPPVHGAPGNSGNNITIPSIPIEASTASSYIAPTESFVDPEQASVAQYTNRVSSPNKSAQTIVVAPVEENQISVMEHVPTEYQSAMDKLSRVVVDWSVASETSNLELLSGPGMHDCQMSYTEILCTWPQEWDVPAIDMINTLVHLASTWGELAVFQPIHRNMGSWHSLQIRFRHRHEAAAAAAAMNGHLITAVGAYMSIPVTVSHQIEVQYLIPRYIVDSLGRTNQGILHQIYGHNSCQLHLDDSYRVDHSGKKLMEVKIMGTCEKQVARCKAVLEDLLRGRVLTHEEGDNRPLWHKFFKTEEGAKWIRKTLTNVFDMKARVSKIANLDILMVYGSSEWSRARFGELVKKKIAELEKAAIVTAIVSEELRLMRLRIKG</sequence>
<gene>
    <name evidence="4" type="ORF">BCIN_13g00940</name>
</gene>
<feature type="zinc finger region" description="C3H1-type" evidence="1">
    <location>
        <begin position="60"/>
        <end position="88"/>
    </location>
</feature>
<dbReference type="EMBL" id="CP009817">
    <property type="protein sequence ID" value="ATZ56246.1"/>
    <property type="molecule type" value="Genomic_DNA"/>
</dbReference>
<dbReference type="Gene3D" id="4.10.1000.10">
    <property type="entry name" value="Zinc finger, CCCH-type"/>
    <property type="match status" value="1"/>
</dbReference>
<evidence type="ECO:0000313" key="5">
    <source>
        <dbReference type="Proteomes" id="UP000001798"/>
    </source>
</evidence>
<dbReference type="InterPro" id="IPR000571">
    <property type="entry name" value="Znf_CCCH"/>
</dbReference>
<dbReference type="AlphaFoldDB" id="A0A384K076"/>
<dbReference type="PROSITE" id="PS50103">
    <property type="entry name" value="ZF_C3H1"/>
    <property type="match status" value="2"/>
</dbReference>
<keyword evidence="5" id="KW-1185">Reference proteome</keyword>
<proteinExistence type="predicted"/>
<dbReference type="OMA" id="CTWPQEW"/>
<keyword evidence="1" id="KW-0479">Metal-binding</keyword>
<feature type="zinc finger region" description="C3H1-type" evidence="1">
    <location>
        <begin position="25"/>
        <end position="53"/>
    </location>
</feature>
<dbReference type="KEGG" id="bfu:BCIN_13g00940"/>
<evidence type="ECO:0000256" key="2">
    <source>
        <dbReference type="SAM" id="MobiDB-lite"/>
    </source>
</evidence>
<evidence type="ECO:0000256" key="1">
    <source>
        <dbReference type="PROSITE-ProRule" id="PRU00723"/>
    </source>
</evidence>
<dbReference type="GeneID" id="5437731"/>
<reference evidence="4 5" key="3">
    <citation type="journal article" date="2017" name="Mol. Plant Pathol.">
        <title>A gapless genome sequence of the fungus Botrytis cinerea.</title>
        <authorList>
            <person name="Van Kan J.A."/>
            <person name="Stassen J.H."/>
            <person name="Mosbach A."/>
            <person name="Van Der Lee T.A."/>
            <person name="Faino L."/>
            <person name="Farmer A.D."/>
            <person name="Papasotiriou D.G."/>
            <person name="Zhou S."/>
            <person name="Seidl M.F."/>
            <person name="Cottam E."/>
            <person name="Edel D."/>
            <person name="Hahn M."/>
            <person name="Schwartz D.C."/>
            <person name="Dietrich R.A."/>
            <person name="Widdison S."/>
            <person name="Scalliet G."/>
        </authorList>
    </citation>
    <scope>NUCLEOTIDE SEQUENCE [LARGE SCALE GENOMIC DNA]</scope>
    <source>
        <strain evidence="4 5">B05.10</strain>
    </source>
</reference>
<feature type="region of interest" description="Disordered" evidence="2">
    <location>
        <begin position="262"/>
        <end position="294"/>
    </location>
</feature>
<feature type="region of interest" description="Disordered" evidence="2">
    <location>
        <begin position="210"/>
        <end position="245"/>
    </location>
</feature>
<feature type="domain" description="C3H1-type" evidence="3">
    <location>
        <begin position="60"/>
        <end position="88"/>
    </location>
</feature>
<dbReference type="OrthoDB" id="410307at2759"/>
<name>A0A384K076_BOTFB</name>
<feature type="domain" description="C3H1-type" evidence="3">
    <location>
        <begin position="25"/>
        <end position="53"/>
    </location>
</feature>
<dbReference type="GO" id="GO:0008270">
    <property type="term" value="F:zinc ion binding"/>
    <property type="evidence" value="ECO:0007669"/>
    <property type="project" value="UniProtKB-KW"/>
</dbReference>
<reference evidence="4 5" key="2">
    <citation type="journal article" date="2012" name="Eukaryot. Cell">
        <title>Genome update of Botrytis cinerea strains B05.10 and T4.</title>
        <authorList>
            <person name="Staats M."/>
            <person name="van Kan J.A."/>
        </authorList>
    </citation>
    <scope>NUCLEOTIDE SEQUENCE [LARGE SCALE GENOMIC DNA]</scope>
    <source>
        <strain evidence="4 5">B05.10</strain>
    </source>
</reference>
<protein>
    <recommendedName>
        <fullName evidence="3">C3H1-type domain-containing protein</fullName>
    </recommendedName>
</protein>
<dbReference type="RefSeq" id="XP_001557143.1">
    <property type="nucleotide sequence ID" value="XM_001557093.2"/>
</dbReference>
<keyword evidence="1" id="KW-0862">Zinc</keyword>
<evidence type="ECO:0000313" key="4">
    <source>
        <dbReference type="EMBL" id="ATZ56246.1"/>
    </source>
</evidence>